<dbReference type="RefSeq" id="WP_143150822.1">
    <property type="nucleotide sequence ID" value="NZ_CP139972.1"/>
</dbReference>
<sequence>MHNISFPKRLFTCILAGLIIGASAFRISITYFRTWGTTGGFSIIPFITVTVSVVYAFIWQARKTNNPSTLAFWQGLIRYGVAFDLAEFGWAKICHLQLEMPMSKLDLPYNAFSPSDLFWNFFSFSYQFGCIIAALQIAGAMLLLFQRTRLLGVFILLPLLANILLMDIFYQIGYSVVVHAAIMMAGTLYFLIIEFNRIKEFFFATTNRLPGLHFSRYVKLIIRLSIIYIPLLLIAMHGKVDKYPELTGKYEVKQLSVNQQLLYHNTCEDSILTMVYFDIKNGCVFQFNTPTKRWNGTFSKDNNQLKINWSAPKDKPVFNGTISTSNDPGKLMLAGMLGKDSIDVVLQKVNNRVLR</sequence>
<dbReference type="Proteomes" id="UP000183788">
    <property type="component" value="Unassembled WGS sequence"/>
</dbReference>
<feature type="transmembrane region" description="Helical" evidence="1">
    <location>
        <begin position="176"/>
        <end position="196"/>
    </location>
</feature>
<feature type="transmembrane region" description="Helical" evidence="1">
    <location>
        <begin position="150"/>
        <end position="170"/>
    </location>
</feature>
<organism evidence="2 4">
    <name type="scientific">Chitinophaga sancti</name>
    <dbReference type="NCBI Taxonomy" id="1004"/>
    <lineage>
        <taxon>Bacteria</taxon>
        <taxon>Pseudomonadati</taxon>
        <taxon>Bacteroidota</taxon>
        <taxon>Chitinophagia</taxon>
        <taxon>Chitinophagales</taxon>
        <taxon>Chitinophagaceae</taxon>
        <taxon>Chitinophaga</taxon>
    </lineage>
</organism>
<keyword evidence="5" id="KW-1185">Reference proteome</keyword>
<keyword evidence="1" id="KW-1133">Transmembrane helix</keyword>
<reference evidence="3 5" key="2">
    <citation type="submission" date="2023-11" db="EMBL/GenBank/DDBJ databases">
        <title>MicrobeMod: A computational toolkit for identifying prokaryotic methylation and restriction-modification with nanopore sequencing.</title>
        <authorList>
            <person name="Crits-Christoph A."/>
            <person name="Kang S.C."/>
            <person name="Lee H."/>
            <person name="Ostrov N."/>
        </authorList>
    </citation>
    <scope>NUCLEOTIDE SEQUENCE [LARGE SCALE GENOMIC DNA]</scope>
    <source>
        <strain evidence="3 5">ATCC 23090</strain>
    </source>
</reference>
<feature type="transmembrane region" description="Helical" evidence="1">
    <location>
        <begin position="217"/>
        <end position="236"/>
    </location>
</feature>
<feature type="transmembrane region" description="Helical" evidence="1">
    <location>
        <begin position="118"/>
        <end position="143"/>
    </location>
</feature>
<dbReference type="OrthoDB" id="654744at2"/>
<dbReference type="Proteomes" id="UP001326715">
    <property type="component" value="Chromosome"/>
</dbReference>
<dbReference type="EMBL" id="FPIZ01000015">
    <property type="protein sequence ID" value="SFW77222.1"/>
    <property type="molecule type" value="Genomic_DNA"/>
</dbReference>
<dbReference type="STRING" id="1004.SAMN05661012_04486"/>
<dbReference type="AlphaFoldDB" id="A0A1K1RYV5"/>
<accession>A0A1K1RYV5</accession>
<keyword evidence="1" id="KW-0812">Transmembrane</keyword>
<evidence type="ECO:0000313" key="5">
    <source>
        <dbReference type="Proteomes" id="UP001326715"/>
    </source>
</evidence>
<proteinExistence type="predicted"/>
<evidence type="ECO:0000313" key="2">
    <source>
        <dbReference type="EMBL" id="SFW77222.1"/>
    </source>
</evidence>
<protein>
    <submittedName>
        <fullName evidence="2">Uncharacterized protein</fullName>
    </submittedName>
</protein>
<evidence type="ECO:0000313" key="4">
    <source>
        <dbReference type="Proteomes" id="UP000183788"/>
    </source>
</evidence>
<name>A0A1K1RYV5_9BACT</name>
<dbReference type="EMBL" id="CP140154">
    <property type="protein sequence ID" value="WQG90245.1"/>
    <property type="molecule type" value="Genomic_DNA"/>
</dbReference>
<keyword evidence="1" id="KW-0472">Membrane</keyword>
<gene>
    <name evidence="2" type="ORF">SAMN05661012_04486</name>
    <name evidence="3" type="ORF">SR876_01965</name>
</gene>
<feature type="transmembrane region" description="Helical" evidence="1">
    <location>
        <begin position="40"/>
        <end position="58"/>
    </location>
</feature>
<evidence type="ECO:0000256" key="1">
    <source>
        <dbReference type="SAM" id="Phobius"/>
    </source>
</evidence>
<evidence type="ECO:0000313" key="3">
    <source>
        <dbReference type="EMBL" id="WQG90245.1"/>
    </source>
</evidence>
<reference evidence="2 4" key="1">
    <citation type="submission" date="2016-11" db="EMBL/GenBank/DDBJ databases">
        <authorList>
            <person name="Jaros S."/>
            <person name="Januszkiewicz K."/>
            <person name="Wedrychowicz H."/>
        </authorList>
    </citation>
    <scope>NUCLEOTIDE SEQUENCE [LARGE SCALE GENOMIC DNA]</scope>
    <source>
        <strain evidence="2 4">DSM 784</strain>
    </source>
</reference>